<dbReference type="EMBL" id="MHKK01000030">
    <property type="protein sequence ID" value="OGY89586.1"/>
    <property type="molecule type" value="Genomic_DNA"/>
</dbReference>
<gene>
    <name evidence="1" type="ORF">A2677_03990</name>
</gene>
<organism evidence="1 2">
    <name type="scientific">Candidatus Komeilibacteria bacterium RIFCSPHIGHO2_01_FULL_52_14</name>
    <dbReference type="NCBI Taxonomy" id="1798549"/>
    <lineage>
        <taxon>Bacteria</taxon>
        <taxon>Candidatus Komeiliibacteriota</taxon>
    </lineage>
</organism>
<evidence type="ECO:0000313" key="1">
    <source>
        <dbReference type="EMBL" id="OGY89586.1"/>
    </source>
</evidence>
<comment type="caution">
    <text evidence="1">The sequence shown here is derived from an EMBL/GenBank/DDBJ whole genome shotgun (WGS) entry which is preliminary data.</text>
</comment>
<dbReference type="AlphaFoldDB" id="A0A1G2BLJ8"/>
<reference evidence="1 2" key="1">
    <citation type="journal article" date="2016" name="Nat. Commun.">
        <title>Thousands of microbial genomes shed light on interconnected biogeochemical processes in an aquifer system.</title>
        <authorList>
            <person name="Anantharaman K."/>
            <person name="Brown C.T."/>
            <person name="Hug L.A."/>
            <person name="Sharon I."/>
            <person name="Castelle C.J."/>
            <person name="Probst A.J."/>
            <person name="Thomas B.C."/>
            <person name="Singh A."/>
            <person name="Wilkins M.J."/>
            <person name="Karaoz U."/>
            <person name="Brodie E.L."/>
            <person name="Williams K.H."/>
            <person name="Hubbard S.S."/>
            <person name="Banfield J.F."/>
        </authorList>
    </citation>
    <scope>NUCLEOTIDE SEQUENCE [LARGE SCALE GENOMIC DNA]</scope>
</reference>
<proteinExistence type="predicted"/>
<accession>A0A1G2BLJ8</accession>
<name>A0A1G2BLJ8_9BACT</name>
<sequence>MLAPEFRPGRILRGAGVELRGPCGLLCIIIVSADDKKCTHHHTIVKAALSTGESHFFILK</sequence>
<evidence type="ECO:0000313" key="2">
    <source>
        <dbReference type="Proteomes" id="UP000177817"/>
    </source>
</evidence>
<protein>
    <submittedName>
        <fullName evidence="1">Uncharacterized protein</fullName>
    </submittedName>
</protein>
<dbReference type="Proteomes" id="UP000177817">
    <property type="component" value="Unassembled WGS sequence"/>
</dbReference>